<dbReference type="EMBL" id="WRXN01000005">
    <property type="protein sequence ID" value="MVT09233.1"/>
    <property type="molecule type" value="Genomic_DNA"/>
</dbReference>
<sequence length="198" mass="21615">MKKLYYCLSLLSGLLLAMHPPFPLEIGAPVPKADLVLRDCSGQDITLNKAKKTNGLLVMFSGNNCPYIQRNQGRTKSICEHALSSNIGVVLVNTNLGADEKSILAGMKSYADEQQFNWYYVADKKAELAEAFDANHMPECYLFNQQGKLVYKGAIDDSPGNADAVKLKHLENAITDMLAGKAARVAATTALGCNIKRF</sequence>
<dbReference type="InterPro" id="IPR036249">
    <property type="entry name" value="Thioredoxin-like_sf"/>
</dbReference>
<evidence type="ECO:0000259" key="2">
    <source>
        <dbReference type="PROSITE" id="PS51352"/>
    </source>
</evidence>
<accession>A0A7K1U4E7</accession>
<evidence type="ECO:0000256" key="1">
    <source>
        <dbReference type="SAM" id="SignalP"/>
    </source>
</evidence>
<evidence type="ECO:0000313" key="4">
    <source>
        <dbReference type="Proteomes" id="UP000461730"/>
    </source>
</evidence>
<feature type="chain" id="PRO_5029447577" evidence="1">
    <location>
        <begin position="24"/>
        <end position="198"/>
    </location>
</feature>
<dbReference type="InterPro" id="IPR047262">
    <property type="entry name" value="PRX-like1"/>
</dbReference>
<dbReference type="Proteomes" id="UP000461730">
    <property type="component" value="Unassembled WGS sequence"/>
</dbReference>
<proteinExistence type="predicted"/>
<name>A0A7K1U4E7_9BACT</name>
<dbReference type="PANTHER" id="PTHR43640:SF1">
    <property type="entry name" value="THIOREDOXIN-DEPENDENT PEROXIREDOXIN"/>
    <property type="match status" value="1"/>
</dbReference>
<dbReference type="Gene3D" id="3.40.30.10">
    <property type="entry name" value="Glutaredoxin"/>
    <property type="match status" value="1"/>
</dbReference>
<evidence type="ECO:0000313" key="3">
    <source>
        <dbReference type="EMBL" id="MVT09233.1"/>
    </source>
</evidence>
<dbReference type="Pfam" id="PF00578">
    <property type="entry name" value="AhpC-TSA"/>
    <property type="match status" value="1"/>
</dbReference>
<dbReference type="RefSeq" id="WP_157306663.1">
    <property type="nucleotide sequence ID" value="NZ_WRXN01000005.1"/>
</dbReference>
<dbReference type="SUPFAM" id="SSF52833">
    <property type="entry name" value="Thioredoxin-like"/>
    <property type="match status" value="1"/>
</dbReference>
<gene>
    <name evidence="3" type="ORF">GO493_13260</name>
</gene>
<feature type="domain" description="Thioredoxin" evidence="2">
    <location>
        <begin position="24"/>
        <end position="179"/>
    </location>
</feature>
<keyword evidence="4" id="KW-1185">Reference proteome</keyword>
<dbReference type="PROSITE" id="PS51352">
    <property type="entry name" value="THIOREDOXIN_2"/>
    <property type="match status" value="1"/>
</dbReference>
<dbReference type="InterPro" id="IPR013766">
    <property type="entry name" value="Thioredoxin_domain"/>
</dbReference>
<comment type="caution">
    <text evidence="3">The sequence shown here is derived from an EMBL/GenBank/DDBJ whole genome shotgun (WGS) entry which is preliminary data.</text>
</comment>
<dbReference type="GO" id="GO:0016209">
    <property type="term" value="F:antioxidant activity"/>
    <property type="evidence" value="ECO:0007669"/>
    <property type="project" value="InterPro"/>
</dbReference>
<dbReference type="InterPro" id="IPR000866">
    <property type="entry name" value="AhpC/TSA"/>
</dbReference>
<protein>
    <submittedName>
        <fullName evidence="3">Redoxin domain-containing protein</fullName>
    </submittedName>
</protein>
<reference evidence="3 4" key="1">
    <citation type="submission" date="2019-12" db="EMBL/GenBank/DDBJ databases">
        <title>Chitinophaga sp. strain ysch24 (GDMCC 1.1355), whole genome shotgun sequence.</title>
        <authorList>
            <person name="Zhang X."/>
        </authorList>
    </citation>
    <scope>NUCLEOTIDE SEQUENCE [LARGE SCALE GENOMIC DNA]</scope>
    <source>
        <strain evidence="4">ysch24</strain>
    </source>
</reference>
<organism evidence="3 4">
    <name type="scientific">Chitinophaga tropicalis</name>
    <dbReference type="NCBI Taxonomy" id="2683588"/>
    <lineage>
        <taxon>Bacteria</taxon>
        <taxon>Pseudomonadati</taxon>
        <taxon>Bacteroidota</taxon>
        <taxon>Chitinophagia</taxon>
        <taxon>Chitinophagales</taxon>
        <taxon>Chitinophagaceae</taxon>
        <taxon>Chitinophaga</taxon>
    </lineage>
</organism>
<keyword evidence="1" id="KW-0732">Signal</keyword>
<dbReference type="PANTHER" id="PTHR43640">
    <property type="entry name" value="OS07G0260300 PROTEIN"/>
    <property type="match status" value="1"/>
</dbReference>
<dbReference type="AlphaFoldDB" id="A0A7K1U4E7"/>
<feature type="signal peptide" evidence="1">
    <location>
        <begin position="1"/>
        <end position="23"/>
    </location>
</feature>
<dbReference type="GO" id="GO:0016491">
    <property type="term" value="F:oxidoreductase activity"/>
    <property type="evidence" value="ECO:0007669"/>
    <property type="project" value="InterPro"/>
</dbReference>